<dbReference type="InterPro" id="IPR051446">
    <property type="entry name" value="HTH_trans_reg/aminotransferase"/>
</dbReference>
<keyword evidence="2" id="KW-0663">Pyridoxal phosphate</keyword>
<evidence type="ECO:0000256" key="2">
    <source>
        <dbReference type="ARBA" id="ARBA00022898"/>
    </source>
</evidence>
<dbReference type="SMART" id="SM00419">
    <property type="entry name" value="HTH_CRP"/>
    <property type="match status" value="1"/>
</dbReference>
<dbReference type="GO" id="GO:0003677">
    <property type="term" value="F:DNA binding"/>
    <property type="evidence" value="ECO:0007669"/>
    <property type="project" value="UniProtKB-KW"/>
</dbReference>
<dbReference type="GO" id="GO:0003700">
    <property type="term" value="F:DNA-binding transcription factor activity"/>
    <property type="evidence" value="ECO:0007669"/>
    <property type="project" value="InterPro"/>
</dbReference>
<dbReference type="PROSITE" id="PS50949">
    <property type="entry name" value="HTH_GNTR"/>
    <property type="match status" value="1"/>
</dbReference>
<dbReference type="Proteomes" id="UP000004318">
    <property type="component" value="Unassembled WGS sequence"/>
</dbReference>
<protein>
    <submittedName>
        <fullName evidence="7">Transcriptional regulator, GntR family protein</fullName>
    </submittedName>
</protein>
<dbReference type="InterPro" id="IPR012318">
    <property type="entry name" value="HTH_CRP"/>
</dbReference>
<evidence type="ECO:0000256" key="4">
    <source>
        <dbReference type="ARBA" id="ARBA00023125"/>
    </source>
</evidence>
<sequence>MPIQLPPRETLTEPLYLSLASAIEKAILTGRIARGERLPTHRAVAAQLGLSIHTVSKAFDRLRQQNLIGAQVGRGTFVVDPEAGSDPPYAVRPPEDGLLDLAISRPLFDPRHDRLMRQALRDRAALADSSVFLSSRPNLGQTAHRQAGSTWLEWCGVPATPDRVAVTNGAAHGLALALSAATRPGDVVLADRITHHTIVSLCAYFGLRLIPVDGDSDGMLPRSLAAACAQEGARAVVTLPTLSGPVPRIMPEDRRRALAEVLRRHDLTVIENDAHAPLALDPPLPFAALMPDRVIHLSTFTKAVMPGLRTGYLVAPLKLRPAILARMIALSWSATPLLADIAAAWVEDGTASALANWQRGALAGRHAVLAEAFAGCDWVGHPSALHAWLTLPGGWRCADFVAEARLLDIDVAPGPNFLANPSDRVDAVRISTGGVPDDPAFRSAANLLAELAKMPR</sequence>
<dbReference type="Pfam" id="PF00392">
    <property type="entry name" value="GntR"/>
    <property type="match status" value="1"/>
</dbReference>
<accession>A3TYL3</accession>
<keyword evidence="5" id="KW-0804">Transcription</keyword>
<dbReference type="Pfam" id="PF00155">
    <property type="entry name" value="Aminotran_1_2"/>
    <property type="match status" value="1"/>
</dbReference>
<comment type="caution">
    <text evidence="7">The sequence shown here is derived from an EMBL/GenBank/DDBJ whole genome shotgun (WGS) entry which is preliminary data.</text>
</comment>
<dbReference type="STRING" id="252305.OB2597_13923"/>
<dbReference type="GO" id="GO:0030170">
    <property type="term" value="F:pyridoxal phosphate binding"/>
    <property type="evidence" value="ECO:0007669"/>
    <property type="project" value="InterPro"/>
</dbReference>
<dbReference type="eggNOG" id="COG1167">
    <property type="taxonomic scope" value="Bacteria"/>
</dbReference>
<gene>
    <name evidence="7" type="ORF">OB2597_13923</name>
</gene>
<dbReference type="InterPro" id="IPR015424">
    <property type="entry name" value="PyrdxlP-dep_Trfase"/>
</dbReference>
<dbReference type="InterPro" id="IPR000524">
    <property type="entry name" value="Tscrpt_reg_HTH_GntR"/>
</dbReference>
<comment type="similarity">
    <text evidence="1">In the C-terminal section; belongs to the class-I pyridoxal-phosphate-dependent aminotransferase family.</text>
</comment>
<evidence type="ECO:0000313" key="8">
    <source>
        <dbReference type="Proteomes" id="UP000004318"/>
    </source>
</evidence>
<dbReference type="SUPFAM" id="SSF53383">
    <property type="entry name" value="PLP-dependent transferases"/>
    <property type="match status" value="1"/>
</dbReference>
<dbReference type="AlphaFoldDB" id="A3TYL3"/>
<dbReference type="InterPro" id="IPR036388">
    <property type="entry name" value="WH-like_DNA-bd_sf"/>
</dbReference>
<keyword evidence="4" id="KW-0238">DNA-binding</keyword>
<dbReference type="HOGENOM" id="CLU_017584_0_0_5"/>
<evidence type="ECO:0000256" key="1">
    <source>
        <dbReference type="ARBA" id="ARBA00005384"/>
    </source>
</evidence>
<dbReference type="Gene3D" id="1.10.10.10">
    <property type="entry name" value="Winged helix-like DNA-binding domain superfamily/Winged helix DNA-binding domain"/>
    <property type="match status" value="1"/>
</dbReference>
<organism evidence="7 8">
    <name type="scientific">Pseudooceanicola batsensis (strain ATCC BAA-863 / DSM 15984 / KCTC 12145 / HTCC2597)</name>
    <name type="common">Oceanicola batsensis</name>
    <dbReference type="NCBI Taxonomy" id="252305"/>
    <lineage>
        <taxon>Bacteria</taxon>
        <taxon>Pseudomonadati</taxon>
        <taxon>Pseudomonadota</taxon>
        <taxon>Alphaproteobacteria</taxon>
        <taxon>Rhodobacterales</taxon>
        <taxon>Paracoccaceae</taxon>
        <taxon>Pseudooceanicola</taxon>
    </lineage>
</organism>
<feature type="domain" description="HTH gntR-type" evidence="6">
    <location>
        <begin position="13"/>
        <end position="81"/>
    </location>
</feature>
<dbReference type="RefSeq" id="WP_009807000.1">
    <property type="nucleotide sequence ID" value="NZ_CH724131.1"/>
</dbReference>
<dbReference type="Gene3D" id="3.40.640.10">
    <property type="entry name" value="Type I PLP-dependent aspartate aminotransferase-like (Major domain)"/>
    <property type="match status" value="1"/>
</dbReference>
<proteinExistence type="inferred from homology"/>
<evidence type="ECO:0000313" key="7">
    <source>
        <dbReference type="EMBL" id="EAQ03247.1"/>
    </source>
</evidence>
<dbReference type="OrthoDB" id="9794015at2"/>
<keyword evidence="8" id="KW-1185">Reference proteome</keyword>
<evidence type="ECO:0000256" key="5">
    <source>
        <dbReference type="ARBA" id="ARBA00023163"/>
    </source>
</evidence>
<dbReference type="SMART" id="SM00345">
    <property type="entry name" value="HTH_GNTR"/>
    <property type="match status" value="1"/>
</dbReference>
<dbReference type="PANTHER" id="PTHR46577:SF1">
    <property type="entry name" value="HTH-TYPE TRANSCRIPTIONAL REGULATORY PROTEIN GABR"/>
    <property type="match status" value="1"/>
</dbReference>
<evidence type="ECO:0000259" key="6">
    <source>
        <dbReference type="PROSITE" id="PS50949"/>
    </source>
</evidence>
<reference evidence="7 8" key="1">
    <citation type="journal article" date="2010" name="J. Bacteriol.">
        <title>Genome sequences of Oceanicola granulosus HTCC2516(T) and Oceanicola batsensis HTCC2597(TDelta).</title>
        <authorList>
            <person name="Thrash J.C."/>
            <person name="Cho J.C."/>
            <person name="Vergin K.L."/>
            <person name="Giovannoni S.J."/>
        </authorList>
    </citation>
    <scope>NUCLEOTIDE SEQUENCE [LARGE SCALE GENOMIC DNA]</scope>
    <source>
        <strain evidence="8">ATCC BAA-863 / DSM 15984 / KCTC 12145 / HTCC2597</strain>
    </source>
</reference>
<dbReference type="EMBL" id="AAMO01000005">
    <property type="protein sequence ID" value="EAQ03247.1"/>
    <property type="molecule type" value="Genomic_DNA"/>
</dbReference>
<dbReference type="SUPFAM" id="SSF46785">
    <property type="entry name" value="Winged helix' DNA-binding domain"/>
    <property type="match status" value="1"/>
</dbReference>
<dbReference type="CDD" id="cd00609">
    <property type="entry name" value="AAT_like"/>
    <property type="match status" value="1"/>
</dbReference>
<dbReference type="InterPro" id="IPR004839">
    <property type="entry name" value="Aminotransferase_I/II_large"/>
</dbReference>
<keyword evidence="3" id="KW-0805">Transcription regulation</keyword>
<name>A3TYL3_PSEBH</name>
<dbReference type="PANTHER" id="PTHR46577">
    <property type="entry name" value="HTH-TYPE TRANSCRIPTIONAL REGULATORY PROTEIN GABR"/>
    <property type="match status" value="1"/>
</dbReference>
<evidence type="ECO:0000256" key="3">
    <source>
        <dbReference type="ARBA" id="ARBA00023015"/>
    </source>
</evidence>
<dbReference type="InterPro" id="IPR015421">
    <property type="entry name" value="PyrdxlP-dep_Trfase_major"/>
</dbReference>
<dbReference type="CDD" id="cd07377">
    <property type="entry name" value="WHTH_GntR"/>
    <property type="match status" value="1"/>
</dbReference>
<dbReference type="InterPro" id="IPR036390">
    <property type="entry name" value="WH_DNA-bd_sf"/>
</dbReference>